<sequence length="177" mass="19983">TAACSHCYMAYRTHSKKDNKGKRKNYGLNGQNVQTTTSATQSKFAYNKKVSPEKYKLKLKDAELKFVVAGSHSFNSLENDGILKLDQTAFEIGANIGLVDVKDIFYGRQTIRDEALSKFDQYSHQIRSLISIHADPAKQELSLLDNVNVPNVDMDDETSANLKISFDKLSKKFFSYK</sequence>
<evidence type="ECO:0000313" key="1">
    <source>
        <dbReference type="EMBL" id="CAF1570160.1"/>
    </source>
</evidence>
<evidence type="ECO:0000313" key="3">
    <source>
        <dbReference type="Proteomes" id="UP000663829"/>
    </source>
</evidence>
<organism evidence="1 3">
    <name type="scientific">Didymodactylos carnosus</name>
    <dbReference type="NCBI Taxonomy" id="1234261"/>
    <lineage>
        <taxon>Eukaryota</taxon>
        <taxon>Metazoa</taxon>
        <taxon>Spiralia</taxon>
        <taxon>Gnathifera</taxon>
        <taxon>Rotifera</taxon>
        <taxon>Eurotatoria</taxon>
        <taxon>Bdelloidea</taxon>
        <taxon>Philodinida</taxon>
        <taxon>Philodinidae</taxon>
        <taxon>Didymodactylos</taxon>
    </lineage>
</organism>
<dbReference type="EMBL" id="CAJNOQ010029712">
    <property type="protein sequence ID" value="CAF1570160.1"/>
    <property type="molecule type" value="Genomic_DNA"/>
</dbReference>
<proteinExistence type="predicted"/>
<evidence type="ECO:0000313" key="2">
    <source>
        <dbReference type="EMBL" id="CAF4433315.1"/>
    </source>
</evidence>
<keyword evidence="3" id="KW-1185">Reference proteome</keyword>
<accession>A0A815YFN3</accession>
<dbReference type="Proteomes" id="UP000663829">
    <property type="component" value="Unassembled WGS sequence"/>
</dbReference>
<dbReference type="SUPFAM" id="SSF140996">
    <property type="entry name" value="Hermes dimerisation domain"/>
    <property type="match status" value="1"/>
</dbReference>
<dbReference type="Proteomes" id="UP000681722">
    <property type="component" value="Unassembled WGS sequence"/>
</dbReference>
<reference evidence="1" key="1">
    <citation type="submission" date="2021-02" db="EMBL/GenBank/DDBJ databases">
        <authorList>
            <person name="Nowell W R."/>
        </authorList>
    </citation>
    <scope>NUCLEOTIDE SEQUENCE</scope>
</reference>
<dbReference type="EMBL" id="CAJOBC010095538">
    <property type="protein sequence ID" value="CAF4433315.1"/>
    <property type="molecule type" value="Genomic_DNA"/>
</dbReference>
<comment type="caution">
    <text evidence="1">The sequence shown here is derived from an EMBL/GenBank/DDBJ whole genome shotgun (WGS) entry which is preliminary data.</text>
</comment>
<feature type="non-terminal residue" evidence="1">
    <location>
        <position position="177"/>
    </location>
</feature>
<dbReference type="Gene3D" id="1.10.10.1070">
    <property type="entry name" value="Zinc finger, BED domain-containing"/>
    <property type="match status" value="1"/>
</dbReference>
<protein>
    <submittedName>
        <fullName evidence="1">Uncharacterized protein</fullName>
    </submittedName>
</protein>
<gene>
    <name evidence="1" type="ORF">GPM918_LOCUS40343</name>
    <name evidence="2" type="ORF">SRO942_LOCUS41278</name>
</gene>
<name>A0A815YFN3_9BILA</name>
<dbReference type="AlphaFoldDB" id="A0A815YFN3"/>